<accession>A0A0R1XKE3</accession>
<dbReference type="STRING" id="1423734.FC83_GL001774"/>
<dbReference type="eggNOG" id="ENOG5032WPW">
    <property type="taxonomic scope" value="Bacteria"/>
</dbReference>
<dbReference type="PATRIC" id="fig|1423734.3.peg.1793"/>
<dbReference type="Proteomes" id="UP000051236">
    <property type="component" value="Unassembled WGS sequence"/>
</dbReference>
<evidence type="ECO:0000313" key="2">
    <source>
        <dbReference type="Proteomes" id="UP000051236"/>
    </source>
</evidence>
<gene>
    <name evidence="1" type="ORF">FC83_GL001774</name>
</gene>
<reference evidence="1 2" key="1">
    <citation type="journal article" date="2015" name="Genome Announc.">
        <title>Expanding the biotechnology potential of lactobacilli through comparative genomics of 213 strains and associated genera.</title>
        <authorList>
            <person name="Sun Z."/>
            <person name="Harris H.M."/>
            <person name="McCann A."/>
            <person name="Guo C."/>
            <person name="Argimon S."/>
            <person name="Zhang W."/>
            <person name="Yang X."/>
            <person name="Jeffery I.B."/>
            <person name="Cooney J.C."/>
            <person name="Kagawa T.F."/>
            <person name="Liu W."/>
            <person name="Song Y."/>
            <person name="Salvetti E."/>
            <person name="Wrobel A."/>
            <person name="Rasinkangas P."/>
            <person name="Parkhill J."/>
            <person name="Rea M.C."/>
            <person name="O'Sullivan O."/>
            <person name="Ritari J."/>
            <person name="Douillard F.P."/>
            <person name="Paul Ross R."/>
            <person name="Yang R."/>
            <person name="Briner A.E."/>
            <person name="Felis G.E."/>
            <person name="de Vos W.M."/>
            <person name="Barrangou R."/>
            <person name="Klaenhammer T.R."/>
            <person name="Caufield P.W."/>
            <person name="Cui Y."/>
            <person name="Zhang H."/>
            <person name="O'Toole P.W."/>
        </authorList>
    </citation>
    <scope>NUCLEOTIDE SEQUENCE [LARGE SCALE GENOMIC DNA]</scope>
    <source>
        <strain evidence="1 2">DSM 18527</strain>
    </source>
</reference>
<comment type="caution">
    <text evidence="1">The sequence shown here is derived from an EMBL/GenBank/DDBJ whole genome shotgun (WGS) entry which is preliminary data.</text>
</comment>
<sequence>MIRRFKGEQHLIGLKIITITGARGKCQRGGVGCGICTSIDSGFELTEETNNHGQKDTMALLAAGCDQVFLLKAFKDELGTAFETFLNQVPADAAIICESNSLRQVVKPGLFIMINNQKNRVKPSAAAVMEMADLTIEDWQASALLDVRLKTGLGNSALTWSFEPTAQLLK</sequence>
<organism evidence="1 2">
    <name type="scientific">Agrilactobacillus composti DSM 18527 = JCM 14202</name>
    <dbReference type="NCBI Taxonomy" id="1423734"/>
    <lineage>
        <taxon>Bacteria</taxon>
        <taxon>Bacillati</taxon>
        <taxon>Bacillota</taxon>
        <taxon>Bacilli</taxon>
        <taxon>Lactobacillales</taxon>
        <taxon>Lactobacillaceae</taxon>
        <taxon>Agrilactobacillus</taxon>
    </lineage>
</organism>
<name>A0A0R1XKE3_9LACO</name>
<proteinExistence type="predicted"/>
<evidence type="ECO:0000313" key="1">
    <source>
        <dbReference type="EMBL" id="KRM30638.1"/>
    </source>
</evidence>
<dbReference type="EMBL" id="AZGA01000088">
    <property type="protein sequence ID" value="KRM30638.1"/>
    <property type="molecule type" value="Genomic_DNA"/>
</dbReference>
<dbReference type="AlphaFoldDB" id="A0A0R1XKE3"/>
<keyword evidence="2" id="KW-1185">Reference proteome</keyword>
<protein>
    <submittedName>
        <fullName evidence="1">Uncharacterized protein</fullName>
    </submittedName>
</protein>